<evidence type="ECO:0000313" key="7">
    <source>
        <dbReference type="EMBL" id="QRD06276.1"/>
    </source>
</evidence>
<keyword evidence="2 4" id="KW-0853">WD repeat</keyword>
<feature type="repeat" description="WD" evidence="4">
    <location>
        <begin position="603"/>
        <end position="642"/>
    </location>
</feature>
<evidence type="ECO:0000313" key="8">
    <source>
        <dbReference type="Proteomes" id="UP000663193"/>
    </source>
</evidence>
<keyword evidence="8" id="KW-1185">Reference proteome</keyword>
<dbReference type="InterPro" id="IPR001680">
    <property type="entry name" value="WD40_rpt"/>
</dbReference>
<dbReference type="Pfam" id="PF00400">
    <property type="entry name" value="WD40"/>
    <property type="match status" value="4"/>
</dbReference>
<feature type="domain" description="F-box" evidence="6">
    <location>
        <begin position="372"/>
        <end position="418"/>
    </location>
</feature>
<dbReference type="PROSITE" id="PS00678">
    <property type="entry name" value="WD_REPEATS_1"/>
    <property type="match status" value="3"/>
</dbReference>
<dbReference type="InterPro" id="IPR001810">
    <property type="entry name" value="F-box_dom"/>
</dbReference>
<dbReference type="PROSITE" id="PS50181">
    <property type="entry name" value="FBOX"/>
    <property type="match status" value="1"/>
</dbReference>
<dbReference type="VEuPathDB" id="FungiDB:JI435_116670"/>
<dbReference type="PANTHER" id="PTHR19848:SF8">
    <property type="entry name" value="F-BOX AND WD REPEAT DOMAIN CONTAINING 7"/>
    <property type="match status" value="1"/>
</dbReference>
<sequence length="818" mass="90973">MTLPTRSLLTTARPTAVHTHCLVVAASPLHFCVLSCCLSSPYTLVDRLRLLLRLSLRTIRRSFRIRPHVDPEASHCSSSVPGHPHTHPQRPHASQTVHLVVPPEDFLRRRRRHPQQQQQQQQPSTPSGHTMKRTASQTFATTHYQDVKDSGMALDAVSEGQMDCYASSQHSHSSSLSRAFGAMTGQFTRQKSRRRLSSFSSSSSTAPRRRGSIQSFVDSLPSHSTRCPHAPEQPTRNPLPHQDSTMQPFHIQSQARKPFSFQRFSSIRKRPANTMPEATPSPFPSVTYTPAPTALPGAAARQAAAAANLDRQNQLRREEESQEQHTHRFLHGLIPDTSIRLDDEFKDNESGVDMTCASDIVRADSVTEKKMSDPFERLPAELATAVLSNLDATSLVNAESVSRGWKKLASSPHVWRNVFLRKYEPEVHVSPKPIQMGGSGIGESVKGHPAPGQQWKSMFAARAEINKRWKAGNPAAIYLNGHTDSVYCCQFDESKAITGSRDRTIRVWDLKTYKCLKVYGGPNHKPTPNTPPRMEERNECVISNPSLNGTKAGNDLYVVPSDYHDASILCLQYDTEIMVTGSSDYTCIVWDITGDVFVPMHRLRGHEAGVLDVCLDDKYIISCSKDAMIKVWDRKTGNCIRTLKGHRGPVNAVQLRGNFLVSASGDGIAKLWNLETGESIKDFPSEDRGLAAVEFSDDAKYVLAGGNDHVVYKFDASTGNLVHSRVKHEGLVRSLFLDAFNGRIVSGSYDQSIQVSDYESGQLYATYKNWTTSWILSAKSDYRRVVATSQDGRTLILDFGYKVKGAELLAGVKWPKTM</sequence>
<dbReference type="SUPFAM" id="SSF50978">
    <property type="entry name" value="WD40 repeat-like"/>
    <property type="match status" value="1"/>
</dbReference>
<proteinExistence type="inferred from homology"/>
<evidence type="ECO:0000259" key="6">
    <source>
        <dbReference type="PROSITE" id="PS50181"/>
    </source>
</evidence>
<reference evidence="8" key="1">
    <citation type="journal article" date="2021" name="BMC Genomics">
        <title>Chromosome-level genome assembly and manually-curated proteome of model necrotroph Parastagonospora nodorum Sn15 reveals a genome-wide trove of candidate effector homologs, and redundancy of virulence-related functions within an accessory chromosome.</title>
        <authorList>
            <person name="Bertazzoni S."/>
            <person name="Jones D.A.B."/>
            <person name="Phan H.T."/>
            <person name="Tan K.-C."/>
            <person name="Hane J.K."/>
        </authorList>
    </citation>
    <scope>NUCLEOTIDE SEQUENCE [LARGE SCALE GENOMIC DNA]</scope>
    <source>
        <strain evidence="8">SN15 / ATCC MYA-4574 / FGSC 10173)</strain>
    </source>
</reference>
<dbReference type="PRINTS" id="PR00320">
    <property type="entry name" value="GPROTEINBRPT"/>
</dbReference>
<feature type="repeat" description="WD" evidence="4">
    <location>
        <begin position="561"/>
        <end position="592"/>
    </location>
</feature>
<accession>A0A7U2IAI9</accession>
<dbReference type="Gene3D" id="2.130.10.10">
    <property type="entry name" value="YVTN repeat-like/Quinoprotein amine dehydrogenase"/>
    <property type="match status" value="2"/>
</dbReference>
<feature type="repeat" description="WD" evidence="4">
    <location>
        <begin position="643"/>
        <end position="682"/>
    </location>
</feature>
<organism evidence="7 8">
    <name type="scientific">Phaeosphaeria nodorum (strain SN15 / ATCC MYA-4574 / FGSC 10173)</name>
    <name type="common">Glume blotch fungus</name>
    <name type="synonym">Parastagonospora nodorum</name>
    <dbReference type="NCBI Taxonomy" id="321614"/>
    <lineage>
        <taxon>Eukaryota</taxon>
        <taxon>Fungi</taxon>
        <taxon>Dikarya</taxon>
        <taxon>Ascomycota</taxon>
        <taxon>Pezizomycotina</taxon>
        <taxon>Dothideomycetes</taxon>
        <taxon>Pleosporomycetidae</taxon>
        <taxon>Pleosporales</taxon>
        <taxon>Pleosporineae</taxon>
        <taxon>Phaeosphaeriaceae</taxon>
        <taxon>Parastagonospora</taxon>
    </lineage>
</organism>
<dbReference type="Proteomes" id="UP000663193">
    <property type="component" value="Chromosome 20"/>
</dbReference>
<dbReference type="InterPro" id="IPR020472">
    <property type="entry name" value="WD40_PAC1"/>
</dbReference>
<comment type="similarity">
    <text evidence="1">Belongs to the WD repeat MET30/SCONB/SCON-2 family.</text>
</comment>
<dbReference type="AlphaFoldDB" id="A0A7U2IAI9"/>
<evidence type="ECO:0000256" key="2">
    <source>
        <dbReference type="ARBA" id="ARBA00022574"/>
    </source>
</evidence>
<dbReference type="InterPro" id="IPR015943">
    <property type="entry name" value="WD40/YVTN_repeat-like_dom_sf"/>
</dbReference>
<dbReference type="Gene3D" id="1.20.1280.50">
    <property type="match status" value="1"/>
</dbReference>
<dbReference type="InterPro" id="IPR036047">
    <property type="entry name" value="F-box-like_dom_sf"/>
</dbReference>
<dbReference type="InterPro" id="IPR019775">
    <property type="entry name" value="WD40_repeat_CS"/>
</dbReference>
<evidence type="ECO:0000256" key="1">
    <source>
        <dbReference type="ARBA" id="ARBA00007968"/>
    </source>
</evidence>
<dbReference type="EMBL" id="CP069042">
    <property type="protein sequence ID" value="QRD06276.1"/>
    <property type="molecule type" value="Genomic_DNA"/>
</dbReference>
<feature type="compositionally biased region" description="Low complexity" evidence="5">
    <location>
        <begin position="197"/>
        <end position="206"/>
    </location>
</feature>
<dbReference type="InterPro" id="IPR036322">
    <property type="entry name" value="WD40_repeat_dom_sf"/>
</dbReference>
<keyword evidence="3" id="KW-0677">Repeat</keyword>
<protein>
    <recommendedName>
        <fullName evidence="6">F-box domain-containing protein</fullName>
    </recommendedName>
</protein>
<feature type="region of interest" description="Disordered" evidence="5">
    <location>
        <begin position="186"/>
        <end position="245"/>
    </location>
</feature>
<name>A0A7U2IAI9_PHANO</name>
<feature type="compositionally biased region" description="Polar residues" evidence="5">
    <location>
        <begin position="213"/>
        <end position="225"/>
    </location>
</feature>
<dbReference type="PROSITE" id="PS50082">
    <property type="entry name" value="WD_REPEATS_2"/>
    <property type="match status" value="4"/>
</dbReference>
<evidence type="ECO:0000256" key="5">
    <source>
        <dbReference type="SAM" id="MobiDB-lite"/>
    </source>
</evidence>
<dbReference type="PANTHER" id="PTHR19848">
    <property type="entry name" value="WD40 REPEAT PROTEIN"/>
    <property type="match status" value="1"/>
</dbReference>
<feature type="repeat" description="WD" evidence="4">
    <location>
        <begin position="479"/>
        <end position="518"/>
    </location>
</feature>
<dbReference type="PROSITE" id="PS50294">
    <property type="entry name" value="WD_REPEATS_REGION"/>
    <property type="match status" value="3"/>
</dbReference>
<dbReference type="OrthoDB" id="19711at2759"/>
<dbReference type="CDD" id="cd00200">
    <property type="entry name" value="WD40"/>
    <property type="match status" value="1"/>
</dbReference>
<evidence type="ECO:0000256" key="4">
    <source>
        <dbReference type="PROSITE-ProRule" id="PRU00221"/>
    </source>
</evidence>
<feature type="region of interest" description="Disordered" evidence="5">
    <location>
        <begin position="70"/>
        <end position="97"/>
    </location>
</feature>
<feature type="region of interest" description="Disordered" evidence="5">
    <location>
        <begin position="109"/>
        <end position="132"/>
    </location>
</feature>
<gene>
    <name evidence="7" type="ORF">JI435_116670</name>
</gene>
<evidence type="ECO:0000256" key="3">
    <source>
        <dbReference type="ARBA" id="ARBA00022737"/>
    </source>
</evidence>
<dbReference type="Pfam" id="PF12937">
    <property type="entry name" value="F-box-like"/>
    <property type="match status" value="1"/>
</dbReference>
<dbReference type="SUPFAM" id="SSF81383">
    <property type="entry name" value="F-box domain"/>
    <property type="match status" value="1"/>
</dbReference>
<dbReference type="SMART" id="SM00320">
    <property type="entry name" value="WD40"/>
    <property type="match status" value="6"/>
</dbReference>
<dbReference type="SMART" id="SM00256">
    <property type="entry name" value="FBOX"/>
    <property type="match status" value="1"/>
</dbReference>